<protein>
    <submittedName>
        <fullName evidence="1">YhbD family protein</fullName>
    </submittedName>
</protein>
<proteinExistence type="predicted"/>
<keyword evidence="2" id="KW-1185">Reference proteome</keyword>
<sequence length="208" mass="24093">MTDDLIAKKDLLELADISYGQLYRWKRKNLIPEDWFIRKSTFTGQETFFPREKILHRIEKIQQMKENLSLDELADMFSPNLKEMNLTLEEVIKRGIASQPVLHFFRDQTEGMSNELSFSQILYVYVLEKLLSSGQINLDEAKMVLEVLTEHYPSVRDKQADLIFMRKLGVSTCLLAAETSNIYFDKTAKAVAVLPLSVCLEELKPKLL</sequence>
<comment type="caution">
    <text evidence="1">The sequence shown here is derived from an EMBL/GenBank/DDBJ whole genome shotgun (WGS) entry which is preliminary data.</text>
</comment>
<name>A0ABU6MIR0_9BACI</name>
<dbReference type="InterPro" id="IPR025063">
    <property type="entry name" value="DUF4004"/>
</dbReference>
<reference evidence="1 2" key="1">
    <citation type="submission" date="2023-03" db="EMBL/GenBank/DDBJ databases">
        <title>Bacillus Genome Sequencing.</title>
        <authorList>
            <person name="Dunlap C."/>
        </authorList>
    </citation>
    <scope>NUCLEOTIDE SEQUENCE [LARGE SCALE GENOMIC DNA]</scope>
    <source>
        <strain evidence="1 2">B-23453</strain>
    </source>
</reference>
<dbReference type="Proteomes" id="UP001341444">
    <property type="component" value="Unassembled WGS sequence"/>
</dbReference>
<accession>A0ABU6MIR0</accession>
<gene>
    <name evidence="1" type="ORF">P4T90_07555</name>
</gene>
<dbReference type="RefSeq" id="WP_066267322.1">
    <property type="nucleotide sequence ID" value="NZ_JARMAB010000008.1"/>
</dbReference>
<evidence type="ECO:0000313" key="1">
    <source>
        <dbReference type="EMBL" id="MED1202950.1"/>
    </source>
</evidence>
<evidence type="ECO:0000313" key="2">
    <source>
        <dbReference type="Proteomes" id="UP001341444"/>
    </source>
</evidence>
<dbReference type="EMBL" id="JARMAB010000008">
    <property type="protein sequence ID" value="MED1202950.1"/>
    <property type="molecule type" value="Genomic_DNA"/>
</dbReference>
<dbReference type="Pfam" id="PF13171">
    <property type="entry name" value="DUF4004"/>
    <property type="match status" value="1"/>
</dbReference>
<organism evidence="1 2">
    <name type="scientific">Heyndrickxia acidicola</name>
    <dbReference type="NCBI Taxonomy" id="209389"/>
    <lineage>
        <taxon>Bacteria</taxon>
        <taxon>Bacillati</taxon>
        <taxon>Bacillota</taxon>
        <taxon>Bacilli</taxon>
        <taxon>Bacillales</taxon>
        <taxon>Bacillaceae</taxon>
        <taxon>Heyndrickxia</taxon>
    </lineage>
</organism>